<dbReference type="OrthoDB" id="9778320at2"/>
<sequence length="339" mass="39499">MINQKWIQDQIKLLSRNVTQSLFSTVEKLNLTIIHLYKNCFLINFLPKWISKLVYLSLIFIVSLGLTAAAIKSPTVKIPIFGFHDIIDLQNKADLPPYRPLYGMDYTKQDLEKFVEYLVQKNYWFLSSQDLFVYFINKSQPIPSKHIGQKPVMLTFDDGYEGVHKNGMPILERMEEKYGEKVRFVLFINPKTLGVNNGKDLPHLSCQNLIEGYQKDFYDIQSHGFTHKNLTKISSKELEVELYFAKLALRKCTNDLDRNKIVAAHIAYPYGAINTKVEKKLPKYHLTGFIYDDNFLKVNYLKNKFRISRITVGSRTSPYKLIRLATRASTLKKIRKLKK</sequence>
<reference evidence="5 6" key="1">
    <citation type="journal article" date="2018" name="ACS Chem. Biol.">
        <title>Ketoreductase domain dysfunction expands chemodiversity: malyngamide biosynthesis in the cyanobacterium Okeania hirsuta.</title>
        <authorList>
            <person name="Moss N.A."/>
            <person name="Leao T."/>
            <person name="Rankin M."/>
            <person name="McCullough T.M."/>
            <person name="Qu P."/>
            <person name="Korobeynikov A."/>
            <person name="Smith J.L."/>
            <person name="Gerwick L."/>
            <person name="Gerwick W.H."/>
        </authorList>
    </citation>
    <scope>NUCLEOTIDE SEQUENCE [LARGE SCALE GENOMIC DNA]</scope>
    <source>
        <strain evidence="5 6">PAB10Feb10-1</strain>
    </source>
</reference>
<dbReference type="InterPro" id="IPR002509">
    <property type="entry name" value="NODB_dom"/>
</dbReference>
<accession>A0A3N6Q5V2</accession>
<evidence type="ECO:0000313" key="5">
    <source>
        <dbReference type="EMBL" id="RQH25929.1"/>
    </source>
</evidence>
<organism evidence="5 6">
    <name type="scientific">Okeania hirsuta</name>
    <dbReference type="NCBI Taxonomy" id="1458930"/>
    <lineage>
        <taxon>Bacteria</taxon>
        <taxon>Bacillati</taxon>
        <taxon>Cyanobacteriota</taxon>
        <taxon>Cyanophyceae</taxon>
        <taxon>Oscillatoriophycideae</taxon>
        <taxon>Oscillatoriales</taxon>
        <taxon>Microcoleaceae</taxon>
        <taxon>Okeania</taxon>
    </lineage>
</organism>
<dbReference type="PANTHER" id="PTHR34216">
    <property type="match status" value="1"/>
</dbReference>
<evidence type="ECO:0000313" key="6">
    <source>
        <dbReference type="Proteomes" id="UP000269154"/>
    </source>
</evidence>
<dbReference type="GO" id="GO:0005975">
    <property type="term" value="P:carbohydrate metabolic process"/>
    <property type="evidence" value="ECO:0007669"/>
    <property type="project" value="InterPro"/>
</dbReference>
<dbReference type="CDD" id="cd10918">
    <property type="entry name" value="CE4_NodB_like_5s_6s"/>
    <property type="match status" value="1"/>
</dbReference>
<dbReference type="InterPro" id="IPR011330">
    <property type="entry name" value="Glyco_hydro/deAcase_b/a-brl"/>
</dbReference>
<dbReference type="Gene3D" id="3.20.20.370">
    <property type="entry name" value="Glycoside hydrolase/deacetylase"/>
    <property type="match status" value="1"/>
</dbReference>
<evidence type="ECO:0000256" key="1">
    <source>
        <dbReference type="ARBA" id="ARBA00004613"/>
    </source>
</evidence>
<keyword evidence="6" id="KW-1185">Reference proteome</keyword>
<protein>
    <submittedName>
        <fullName evidence="5">Polysaccharide deacetylase family protein</fullName>
    </submittedName>
</protein>
<dbReference type="GO" id="GO:0005576">
    <property type="term" value="C:extracellular region"/>
    <property type="evidence" value="ECO:0007669"/>
    <property type="project" value="UniProtKB-SubCell"/>
</dbReference>
<dbReference type="EMBL" id="RCBY01000291">
    <property type="protein sequence ID" value="RQH25929.1"/>
    <property type="molecule type" value="Genomic_DNA"/>
</dbReference>
<keyword evidence="3" id="KW-1133">Transmembrane helix</keyword>
<keyword evidence="3" id="KW-0812">Transmembrane</keyword>
<keyword evidence="3" id="KW-0472">Membrane</keyword>
<keyword evidence="2" id="KW-0732">Signal</keyword>
<dbReference type="PROSITE" id="PS51677">
    <property type="entry name" value="NODB"/>
    <property type="match status" value="1"/>
</dbReference>
<dbReference type="Proteomes" id="UP000269154">
    <property type="component" value="Unassembled WGS sequence"/>
</dbReference>
<feature type="domain" description="NodB homology" evidence="4">
    <location>
        <begin position="150"/>
        <end position="339"/>
    </location>
</feature>
<dbReference type="PANTHER" id="PTHR34216:SF3">
    <property type="entry name" value="POLY-BETA-1,6-N-ACETYL-D-GLUCOSAMINE N-DEACETYLASE"/>
    <property type="match status" value="1"/>
</dbReference>
<dbReference type="AlphaFoldDB" id="A0A3N6Q5V2"/>
<dbReference type="GO" id="GO:0016810">
    <property type="term" value="F:hydrolase activity, acting on carbon-nitrogen (but not peptide) bonds"/>
    <property type="evidence" value="ECO:0007669"/>
    <property type="project" value="InterPro"/>
</dbReference>
<dbReference type="InterPro" id="IPR051398">
    <property type="entry name" value="Polysacch_Deacetylase"/>
</dbReference>
<comment type="caution">
    <text evidence="5">The sequence shown here is derived from an EMBL/GenBank/DDBJ whole genome shotgun (WGS) entry which is preliminary data.</text>
</comment>
<proteinExistence type="predicted"/>
<dbReference type="Pfam" id="PF01522">
    <property type="entry name" value="Polysacc_deac_1"/>
    <property type="match status" value="1"/>
</dbReference>
<evidence type="ECO:0000259" key="4">
    <source>
        <dbReference type="PROSITE" id="PS51677"/>
    </source>
</evidence>
<comment type="subcellular location">
    <subcellularLocation>
        <location evidence="1">Secreted</location>
    </subcellularLocation>
</comment>
<feature type="transmembrane region" description="Helical" evidence="3">
    <location>
        <begin position="53"/>
        <end position="71"/>
    </location>
</feature>
<name>A0A3N6Q5V2_9CYAN</name>
<evidence type="ECO:0000256" key="3">
    <source>
        <dbReference type="SAM" id="Phobius"/>
    </source>
</evidence>
<dbReference type="SUPFAM" id="SSF88713">
    <property type="entry name" value="Glycoside hydrolase/deacetylase"/>
    <property type="match status" value="1"/>
</dbReference>
<evidence type="ECO:0000256" key="2">
    <source>
        <dbReference type="ARBA" id="ARBA00022729"/>
    </source>
</evidence>
<dbReference type="RefSeq" id="WP_124143710.1">
    <property type="nucleotide sequence ID" value="NZ_CAWOKI010000364.1"/>
</dbReference>
<gene>
    <name evidence="5" type="ORF">D5R40_28880</name>
</gene>